<dbReference type="Gene3D" id="1.10.10.60">
    <property type="entry name" value="Homeodomain-like"/>
    <property type="match status" value="2"/>
</dbReference>
<keyword evidence="8" id="KW-0805">Transcription regulation</keyword>
<dbReference type="SUPFAM" id="SSF53155">
    <property type="entry name" value="Methylated DNA-protein cysteine methyltransferase domain"/>
    <property type="match status" value="1"/>
</dbReference>
<dbReference type="SUPFAM" id="SSF57884">
    <property type="entry name" value="Ada DNA repair protein, N-terminal domain (N-Ada 10)"/>
    <property type="match status" value="1"/>
</dbReference>
<evidence type="ECO:0000256" key="12">
    <source>
        <dbReference type="ARBA" id="ARBA00023204"/>
    </source>
</evidence>
<feature type="domain" description="HTH araC/xylS-type" evidence="14">
    <location>
        <begin position="91"/>
        <end position="177"/>
    </location>
</feature>
<dbReference type="PANTHER" id="PTHR10815">
    <property type="entry name" value="METHYLATED-DNA--PROTEIN-CYSTEINE METHYLTRANSFERASE"/>
    <property type="match status" value="1"/>
</dbReference>
<comment type="cofactor">
    <cofactor evidence="2">
        <name>Zn(2+)</name>
        <dbReference type="ChEBI" id="CHEBI:29105"/>
    </cofactor>
</comment>
<dbReference type="InterPro" id="IPR016221">
    <property type="entry name" value="Bifunct_regulatory_prot_Ada"/>
</dbReference>
<reference evidence="15 16" key="1">
    <citation type="submission" date="2022-10" db="EMBL/GenBank/DDBJ databases">
        <title>Sphingomonas sp.</title>
        <authorList>
            <person name="Jin C."/>
        </authorList>
    </citation>
    <scope>NUCLEOTIDE SEQUENCE [LARGE SCALE GENOMIC DNA]</scope>
    <source>
        <strain evidence="15 16">BN140010</strain>
    </source>
</reference>
<dbReference type="InterPro" id="IPR001497">
    <property type="entry name" value="MethylDNA_cys_MeTrfase_AS"/>
</dbReference>
<gene>
    <name evidence="15" type="ORF">OMW55_06355</name>
</gene>
<protein>
    <submittedName>
        <fullName evidence="15">Methylated-DNA--[protein]-cysteine S-methyltransferase</fullName>
        <ecNumber evidence="15">2.1.1.63</ecNumber>
    </submittedName>
</protein>
<keyword evidence="4 15" id="KW-0808">Transferase</keyword>
<keyword evidence="5" id="KW-0479">Metal-binding</keyword>
<dbReference type="NCBIfam" id="TIGR00589">
    <property type="entry name" value="ogt"/>
    <property type="match status" value="1"/>
</dbReference>
<dbReference type="InterPro" id="IPR004026">
    <property type="entry name" value="Ada_DNA_repair_Zn-bd"/>
</dbReference>
<keyword evidence="16" id="KW-1185">Reference proteome</keyword>
<dbReference type="RefSeq" id="WP_264881667.1">
    <property type="nucleotide sequence ID" value="NZ_JAPDOB010000001.1"/>
</dbReference>
<dbReference type="PANTHER" id="PTHR10815:SF14">
    <property type="entry name" value="BIFUNCTIONAL TRANSCRIPTIONAL ACTIVATOR_DNA REPAIR ENZYME ADA"/>
    <property type="match status" value="1"/>
</dbReference>
<dbReference type="Gene3D" id="1.10.10.10">
    <property type="entry name" value="Winged helix-like DNA-binding domain superfamily/Winged helix DNA-binding domain"/>
    <property type="match status" value="1"/>
</dbReference>
<evidence type="ECO:0000256" key="6">
    <source>
        <dbReference type="ARBA" id="ARBA00022763"/>
    </source>
</evidence>
<sequence>MRLGEDEAWAAFERRDRRYDGRFVVAVLTTRIYCRPSCAARRPLRQNVRFYDEATGAAAAGFRACLRCRPDAVARDEVAVAEARDLIAAAEQPLRLEQVAAAVGYAPHHFQRLFTRRVGLSPAAFARALRAERAATALEESATVTDAIYEAGYSGPSRFYADAERQLGMTPSAWRDGGRGATIRWAIAETELGPLLVAATERGICRLTFGEDEAALRRRFPHAELVHDPDTPLIGAALSAAADPKAPHDLPIDVEGSSFQQRVWAELRRIPPGETRSYADIAAAVGQPGAVRAVGTANGANPVAVLVPCHRVIRSDGSLGGYAGGLDRKRKLLAAEGVQLGQPSLL</sequence>
<dbReference type="EC" id="2.1.1.63" evidence="15"/>
<dbReference type="InterPro" id="IPR036631">
    <property type="entry name" value="MGMT_N_sf"/>
</dbReference>
<keyword evidence="3 15" id="KW-0489">Methyltransferase</keyword>
<dbReference type="PROSITE" id="PS00041">
    <property type="entry name" value="HTH_ARAC_FAMILY_1"/>
    <property type="match status" value="1"/>
</dbReference>
<dbReference type="EMBL" id="JAPDOB010000001">
    <property type="protein sequence ID" value="MCW3797425.1"/>
    <property type="molecule type" value="Genomic_DNA"/>
</dbReference>
<dbReference type="InterPro" id="IPR008332">
    <property type="entry name" value="MethylG_MeTrfase_N"/>
</dbReference>
<evidence type="ECO:0000256" key="10">
    <source>
        <dbReference type="ARBA" id="ARBA00023159"/>
    </source>
</evidence>
<comment type="catalytic activity">
    <reaction evidence="13">
        <text>a 6-O-methyl-2'-deoxyguanosine in DNA + L-cysteinyl-[protein] = S-methyl-L-cysteinyl-[protein] + a 2'-deoxyguanosine in DNA</text>
        <dbReference type="Rhea" id="RHEA:24000"/>
        <dbReference type="Rhea" id="RHEA-COMP:10131"/>
        <dbReference type="Rhea" id="RHEA-COMP:10132"/>
        <dbReference type="Rhea" id="RHEA-COMP:11367"/>
        <dbReference type="Rhea" id="RHEA-COMP:11368"/>
        <dbReference type="ChEBI" id="CHEBI:29950"/>
        <dbReference type="ChEBI" id="CHEBI:82612"/>
        <dbReference type="ChEBI" id="CHEBI:85445"/>
        <dbReference type="ChEBI" id="CHEBI:85448"/>
        <dbReference type="EC" id="2.1.1.63"/>
    </reaction>
</comment>
<keyword evidence="7" id="KW-0862">Zinc</keyword>
<keyword evidence="10" id="KW-0010">Activator</keyword>
<dbReference type="InterPro" id="IPR036388">
    <property type="entry name" value="WH-like_DNA-bd_sf"/>
</dbReference>
<keyword evidence="12" id="KW-0234">DNA repair</keyword>
<comment type="catalytic activity">
    <reaction evidence="1">
        <text>a 4-O-methyl-thymidine in DNA + L-cysteinyl-[protein] = a thymidine in DNA + S-methyl-L-cysteinyl-[protein]</text>
        <dbReference type="Rhea" id="RHEA:53428"/>
        <dbReference type="Rhea" id="RHEA-COMP:10131"/>
        <dbReference type="Rhea" id="RHEA-COMP:10132"/>
        <dbReference type="Rhea" id="RHEA-COMP:13555"/>
        <dbReference type="Rhea" id="RHEA-COMP:13556"/>
        <dbReference type="ChEBI" id="CHEBI:29950"/>
        <dbReference type="ChEBI" id="CHEBI:82612"/>
        <dbReference type="ChEBI" id="CHEBI:137386"/>
        <dbReference type="ChEBI" id="CHEBI:137387"/>
        <dbReference type="EC" id="2.1.1.63"/>
    </reaction>
</comment>
<evidence type="ECO:0000256" key="1">
    <source>
        <dbReference type="ARBA" id="ARBA00001286"/>
    </source>
</evidence>
<evidence type="ECO:0000256" key="3">
    <source>
        <dbReference type="ARBA" id="ARBA00022603"/>
    </source>
</evidence>
<dbReference type="InterPro" id="IPR018062">
    <property type="entry name" value="HTH_AraC-typ_CS"/>
</dbReference>
<keyword evidence="6" id="KW-0227">DNA damage</keyword>
<dbReference type="PIRSF" id="PIRSF000409">
    <property type="entry name" value="Ada"/>
    <property type="match status" value="1"/>
</dbReference>
<dbReference type="InterPro" id="IPR036217">
    <property type="entry name" value="MethylDNA_cys_MeTrfase_DNAb"/>
</dbReference>
<dbReference type="InterPro" id="IPR035451">
    <property type="entry name" value="Ada-like_dom_sf"/>
</dbReference>
<dbReference type="Pfam" id="PF02805">
    <property type="entry name" value="Ada_Zn_binding"/>
    <property type="match status" value="1"/>
</dbReference>
<keyword evidence="9" id="KW-0238">DNA-binding</keyword>
<organism evidence="15 16">
    <name type="scientific">Sphingomonas arvum</name>
    <dbReference type="NCBI Taxonomy" id="2992113"/>
    <lineage>
        <taxon>Bacteria</taxon>
        <taxon>Pseudomonadati</taxon>
        <taxon>Pseudomonadota</taxon>
        <taxon>Alphaproteobacteria</taxon>
        <taxon>Sphingomonadales</taxon>
        <taxon>Sphingomonadaceae</taxon>
        <taxon>Sphingomonas</taxon>
    </lineage>
</organism>
<dbReference type="Pfam" id="PF12833">
    <property type="entry name" value="HTH_18"/>
    <property type="match status" value="1"/>
</dbReference>
<evidence type="ECO:0000256" key="7">
    <source>
        <dbReference type="ARBA" id="ARBA00022833"/>
    </source>
</evidence>
<keyword evidence="11" id="KW-0804">Transcription</keyword>
<dbReference type="PROSITE" id="PS00374">
    <property type="entry name" value="MGMT"/>
    <property type="match status" value="1"/>
</dbReference>
<dbReference type="Gene3D" id="3.40.10.10">
    <property type="entry name" value="DNA Methylphosphotriester Repair Domain"/>
    <property type="match status" value="1"/>
</dbReference>
<evidence type="ECO:0000259" key="14">
    <source>
        <dbReference type="PROSITE" id="PS01124"/>
    </source>
</evidence>
<dbReference type="Gene3D" id="3.30.160.70">
    <property type="entry name" value="Methylated DNA-protein cysteine methyltransferase domain"/>
    <property type="match status" value="1"/>
</dbReference>
<dbReference type="Proteomes" id="UP001526246">
    <property type="component" value="Unassembled WGS sequence"/>
</dbReference>
<evidence type="ECO:0000256" key="5">
    <source>
        <dbReference type="ARBA" id="ARBA00022723"/>
    </source>
</evidence>
<evidence type="ECO:0000256" key="2">
    <source>
        <dbReference type="ARBA" id="ARBA00001947"/>
    </source>
</evidence>
<dbReference type="GO" id="GO:0003908">
    <property type="term" value="F:methylated-DNA-[protein]-cysteine S-methyltransferase activity"/>
    <property type="evidence" value="ECO:0007669"/>
    <property type="project" value="UniProtKB-EC"/>
</dbReference>
<dbReference type="SUPFAM" id="SSF46767">
    <property type="entry name" value="Methylated DNA-protein cysteine methyltransferase, C-terminal domain"/>
    <property type="match status" value="1"/>
</dbReference>
<evidence type="ECO:0000256" key="11">
    <source>
        <dbReference type="ARBA" id="ARBA00023163"/>
    </source>
</evidence>
<evidence type="ECO:0000256" key="13">
    <source>
        <dbReference type="ARBA" id="ARBA00049348"/>
    </source>
</evidence>
<dbReference type="Pfam" id="PF02870">
    <property type="entry name" value="Methyltransf_1N"/>
    <property type="match status" value="1"/>
</dbReference>
<dbReference type="Pfam" id="PF01035">
    <property type="entry name" value="DNA_binding_1"/>
    <property type="match status" value="1"/>
</dbReference>
<dbReference type="PROSITE" id="PS01124">
    <property type="entry name" value="HTH_ARAC_FAMILY_2"/>
    <property type="match status" value="1"/>
</dbReference>
<proteinExistence type="predicted"/>
<comment type="caution">
    <text evidence="15">The sequence shown here is derived from an EMBL/GenBank/DDBJ whole genome shotgun (WGS) entry which is preliminary data.</text>
</comment>
<evidence type="ECO:0000313" key="16">
    <source>
        <dbReference type="Proteomes" id="UP001526246"/>
    </source>
</evidence>
<dbReference type="InterPro" id="IPR018060">
    <property type="entry name" value="HTH_AraC"/>
</dbReference>
<dbReference type="InterPro" id="IPR009057">
    <property type="entry name" value="Homeodomain-like_sf"/>
</dbReference>
<evidence type="ECO:0000256" key="4">
    <source>
        <dbReference type="ARBA" id="ARBA00022679"/>
    </source>
</evidence>
<dbReference type="SMART" id="SM00342">
    <property type="entry name" value="HTH_ARAC"/>
    <property type="match status" value="1"/>
</dbReference>
<accession>A0ABT3JF77</accession>
<evidence type="ECO:0000313" key="15">
    <source>
        <dbReference type="EMBL" id="MCW3797425.1"/>
    </source>
</evidence>
<evidence type="ECO:0000256" key="8">
    <source>
        <dbReference type="ARBA" id="ARBA00023015"/>
    </source>
</evidence>
<dbReference type="InterPro" id="IPR014048">
    <property type="entry name" value="MethylDNA_cys_MeTrfase_DNA-bd"/>
</dbReference>
<name>A0ABT3JF77_9SPHN</name>
<dbReference type="GO" id="GO:0032259">
    <property type="term" value="P:methylation"/>
    <property type="evidence" value="ECO:0007669"/>
    <property type="project" value="UniProtKB-KW"/>
</dbReference>
<evidence type="ECO:0000256" key="9">
    <source>
        <dbReference type="ARBA" id="ARBA00023125"/>
    </source>
</evidence>
<dbReference type="SUPFAM" id="SSF46689">
    <property type="entry name" value="Homeodomain-like"/>
    <property type="match status" value="2"/>
</dbReference>
<dbReference type="CDD" id="cd06445">
    <property type="entry name" value="ATase"/>
    <property type="match status" value="1"/>
</dbReference>